<keyword evidence="2" id="KW-0732">Signal</keyword>
<feature type="domain" description="LysM" evidence="6">
    <location>
        <begin position="8"/>
        <end position="52"/>
    </location>
</feature>
<evidence type="ECO:0000256" key="2">
    <source>
        <dbReference type="ARBA" id="ARBA00022729"/>
    </source>
</evidence>
<feature type="domain" description="LysM" evidence="6">
    <location>
        <begin position="90"/>
        <end position="137"/>
    </location>
</feature>
<proteinExistence type="inferred from homology"/>
<dbReference type="AlphaFoldDB" id="A0AAN7B5Z4"/>
<organism evidence="7 8">
    <name type="scientific">Rhypophila decipiens</name>
    <dbReference type="NCBI Taxonomy" id="261697"/>
    <lineage>
        <taxon>Eukaryota</taxon>
        <taxon>Fungi</taxon>
        <taxon>Dikarya</taxon>
        <taxon>Ascomycota</taxon>
        <taxon>Pezizomycotina</taxon>
        <taxon>Sordariomycetes</taxon>
        <taxon>Sordariomycetidae</taxon>
        <taxon>Sordariales</taxon>
        <taxon>Naviculisporaceae</taxon>
        <taxon>Rhypophila</taxon>
    </lineage>
</organism>
<reference evidence="7" key="2">
    <citation type="submission" date="2023-05" db="EMBL/GenBank/DDBJ databases">
        <authorList>
            <consortium name="Lawrence Berkeley National Laboratory"/>
            <person name="Steindorff A."/>
            <person name="Hensen N."/>
            <person name="Bonometti L."/>
            <person name="Westerberg I."/>
            <person name="Brannstrom I.O."/>
            <person name="Guillou S."/>
            <person name="Cros-Aarteil S."/>
            <person name="Calhoun S."/>
            <person name="Haridas S."/>
            <person name="Kuo A."/>
            <person name="Mondo S."/>
            <person name="Pangilinan J."/>
            <person name="Riley R."/>
            <person name="Labutti K."/>
            <person name="Andreopoulos B."/>
            <person name="Lipzen A."/>
            <person name="Chen C."/>
            <person name="Yanf M."/>
            <person name="Daum C."/>
            <person name="Ng V."/>
            <person name="Clum A."/>
            <person name="Ohm R."/>
            <person name="Martin F."/>
            <person name="Silar P."/>
            <person name="Natvig D."/>
            <person name="Lalanne C."/>
            <person name="Gautier V."/>
            <person name="Ament-Velasquez S.L."/>
            <person name="Kruys A."/>
            <person name="Hutchinson M.I."/>
            <person name="Powell A.J."/>
            <person name="Barry K."/>
            <person name="Miller A.N."/>
            <person name="Grigoriev I.V."/>
            <person name="Debuchy R."/>
            <person name="Gladieux P."/>
            <person name="Thoren M.H."/>
            <person name="Johannesson H."/>
        </authorList>
    </citation>
    <scope>NUCLEOTIDE SEQUENCE</scope>
    <source>
        <strain evidence="7">PSN293</strain>
    </source>
</reference>
<dbReference type="InterPro" id="IPR052210">
    <property type="entry name" value="LysM1-like"/>
</dbReference>
<keyword evidence="1" id="KW-0147">Chitin-binding</keyword>
<evidence type="ECO:0000313" key="7">
    <source>
        <dbReference type="EMBL" id="KAK4211539.1"/>
    </source>
</evidence>
<dbReference type="PROSITE" id="PS51782">
    <property type="entry name" value="LYSM"/>
    <property type="match status" value="3"/>
</dbReference>
<name>A0AAN7B5Z4_9PEZI</name>
<dbReference type="InterPro" id="IPR036779">
    <property type="entry name" value="LysM_dom_sf"/>
</dbReference>
<dbReference type="SMART" id="SM00257">
    <property type="entry name" value="LysM"/>
    <property type="match status" value="3"/>
</dbReference>
<keyword evidence="3" id="KW-0843">Virulence</keyword>
<dbReference type="Proteomes" id="UP001301769">
    <property type="component" value="Unassembled WGS sequence"/>
</dbReference>
<feature type="compositionally biased region" description="Low complexity" evidence="5">
    <location>
        <begin position="145"/>
        <end position="164"/>
    </location>
</feature>
<comment type="similarity">
    <text evidence="4">Belongs to the secreted LysM effector family.</text>
</comment>
<evidence type="ECO:0000256" key="3">
    <source>
        <dbReference type="ARBA" id="ARBA00023026"/>
    </source>
</evidence>
<sequence length="228" mass="24791">LLPRDCVFSAAAEPGDTCKSMSEAWFITESQFKSYNPGVNCASLTAGREYCVEWTGKLPPTTPTTTTTTTTSAPAGPTPVQDGIAKDCNTWHRVQSGDTCQKIVDKYKMFTLTQLYSWNPAVGTDCTSLWLDYYVCIGVKGMTTSTSKRTTTTTSTTATRTTTPPAGPTPTQPNVNNKCKKWHLVSSGDTCQKVADLNKIALAKFYEWNPDVGNACATLWLGYYVCVG</sequence>
<feature type="non-terminal residue" evidence="7">
    <location>
        <position position="228"/>
    </location>
</feature>
<gene>
    <name evidence="7" type="ORF">QBC37DRAFT_236861</name>
</gene>
<reference evidence="7" key="1">
    <citation type="journal article" date="2023" name="Mol. Phylogenet. Evol.">
        <title>Genome-scale phylogeny and comparative genomics of the fungal order Sordariales.</title>
        <authorList>
            <person name="Hensen N."/>
            <person name="Bonometti L."/>
            <person name="Westerberg I."/>
            <person name="Brannstrom I.O."/>
            <person name="Guillou S."/>
            <person name="Cros-Aarteil S."/>
            <person name="Calhoun S."/>
            <person name="Haridas S."/>
            <person name="Kuo A."/>
            <person name="Mondo S."/>
            <person name="Pangilinan J."/>
            <person name="Riley R."/>
            <person name="LaButti K."/>
            <person name="Andreopoulos B."/>
            <person name="Lipzen A."/>
            <person name="Chen C."/>
            <person name="Yan M."/>
            <person name="Daum C."/>
            <person name="Ng V."/>
            <person name="Clum A."/>
            <person name="Steindorff A."/>
            <person name="Ohm R.A."/>
            <person name="Martin F."/>
            <person name="Silar P."/>
            <person name="Natvig D.O."/>
            <person name="Lalanne C."/>
            <person name="Gautier V."/>
            <person name="Ament-Velasquez S.L."/>
            <person name="Kruys A."/>
            <person name="Hutchinson M.I."/>
            <person name="Powell A.J."/>
            <person name="Barry K."/>
            <person name="Miller A.N."/>
            <person name="Grigoriev I.V."/>
            <person name="Debuchy R."/>
            <person name="Gladieux P."/>
            <person name="Hiltunen Thoren M."/>
            <person name="Johannesson H."/>
        </authorList>
    </citation>
    <scope>NUCLEOTIDE SEQUENCE</scope>
    <source>
        <strain evidence="7">PSN293</strain>
    </source>
</reference>
<accession>A0AAN7B5Z4</accession>
<comment type="caution">
    <text evidence="7">The sequence shown here is derived from an EMBL/GenBank/DDBJ whole genome shotgun (WGS) entry which is preliminary data.</text>
</comment>
<feature type="domain" description="LysM" evidence="6">
    <location>
        <begin position="181"/>
        <end position="227"/>
    </location>
</feature>
<protein>
    <recommendedName>
        <fullName evidence="6">LysM domain-containing protein</fullName>
    </recommendedName>
</protein>
<dbReference type="EMBL" id="MU858147">
    <property type="protein sequence ID" value="KAK4211539.1"/>
    <property type="molecule type" value="Genomic_DNA"/>
</dbReference>
<dbReference type="PANTHER" id="PTHR34997">
    <property type="entry name" value="AM15"/>
    <property type="match status" value="1"/>
</dbReference>
<evidence type="ECO:0000256" key="4">
    <source>
        <dbReference type="ARBA" id="ARBA00044955"/>
    </source>
</evidence>
<dbReference type="Gene3D" id="3.10.350.10">
    <property type="entry name" value="LysM domain"/>
    <property type="match status" value="3"/>
</dbReference>
<keyword evidence="8" id="KW-1185">Reference proteome</keyword>
<evidence type="ECO:0000259" key="6">
    <source>
        <dbReference type="PROSITE" id="PS51782"/>
    </source>
</evidence>
<dbReference type="GO" id="GO:0008061">
    <property type="term" value="F:chitin binding"/>
    <property type="evidence" value="ECO:0007669"/>
    <property type="project" value="UniProtKB-KW"/>
</dbReference>
<dbReference type="Pfam" id="PF01476">
    <property type="entry name" value="LysM"/>
    <property type="match status" value="3"/>
</dbReference>
<dbReference type="CDD" id="cd00118">
    <property type="entry name" value="LysM"/>
    <property type="match status" value="3"/>
</dbReference>
<evidence type="ECO:0000256" key="5">
    <source>
        <dbReference type="SAM" id="MobiDB-lite"/>
    </source>
</evidence>
<dbReference type="InterPro" id="IPR018392">
    <property type="entry name" value="LysM"/>
</dbReference>
<dbReference type="PANTHER" id="PTHR34997:SF2">
    <property type="entry name" value="LYSM DOMAIN-CONTAINING PROTEIN-RELATED"/>
    <property type="match status" value="1"/>
</dbReference>
<evidence type="ECO:0000256" key="1">
    <source>
        <dbReference type="ARBA" id="ARBA00022669"/>
    </source>
</evidence>
<feature type="non-terminal residue" evidence="7">
    <location>
        <position position="1"/>
    </location>
</feature>
<evidence type="ECO:0000313" key="8">
    <source>
        <dbReference type="Proteomes" id="UP001301769"/>
    </source>
</evidence>
<dbReference type="SUPFAM" id="SSF54106">
    <property type="entry name" value="LysM domain"/>
    <property type="match status" value="2"/>
</dbReference>
<feature type="region of interest" description="Disordered" evidence="5">
    <location>
        <begin position="145"/>
        <end position="173"/>
    </location>
</feature>